<reference evidence="3 4" key="1">
    <citation type="submission" date="2019-01" db="EMBL/GenBank/DDBJ databases">
        <authorList>
            <person name="Chen W.-M."/>
        </authorList>
    </citation>
    <scope>NUCLEOTIDE SEQUENCE [LARGE SCALE GENOMIC DNA]</scope>
    <source>
        <strain evidence="3 4">YBJ-36</strain>
    </source>
</reference>
<dbReference type="RefSeq" id="WP_127703498.1">
    <property type="nucleotide sequence ID" value="NZ_SACK01000001.1"/>
</dbReference>
<dbReference type="OrthoDB" id="9812126at2"/>
<feature type="transmembrane region" description="Helical" evidence="1">
    <location>
        <begin position="6"/>
        <end position="34"/>
    </location>
</feature>
<dbReference type="Gene3D" id="3.40.50.1460">
    <property type="match status" value="1"/>
</dbReference>
<name>A0A3S2V4D9_9SPHI</name>
<keyword evidence="1" id="KW-1133">Transmembrane helix</keyword>
<accession>A0A3S2V4D9</accession>
<sequence length="455" mass="49713">MVYDRYFVFFVFLVAKALVMRPITLFFVFLACIFKLHAQTIQHTVTLPRIYAVVVGVNADAVKGSGKLQFAEQDAIAFANYLKSPNAGAVSAGNLQLLVGAKATRSAILNATAAAFSRATKDDLVIFYFSGHGVSGDTPGSGYLVPADYENDQMLVTGVPMLQLLQLMNNSKAKMKEVFIDACHAGLFPEDRIAKGSVSAQNAELAAAFLANFNNADKGFIGVLSSNSAEESREDSTLRHGIFTHFLIRGLKGEARETGTDIVTIRSLEAYLTKSIWSFTNEQQHPKVIGNFTVDFPMSVTGLNDDLTKLIKANPGILEQVRREATAVKVKAQVPVFEDTQYTYGYVTFNNRSDRALHLYQTSAFIQRGGGFLSGPAREPFELVLPAGGMVSSGRIKVASKVMGNGAKSTDYTFYAETILNGKTQYGQFRLMVDAGKEKTFTIMQDDLDFSPQKP</sequence>
<evidence type="ECO:0000259" key="2">
    <source>
        <dbReference type="Pfam" id="PF00656"/>
    </source>
</evidence>
<keyword evidence="4" id="KW-1185">Reference proteome</keyword>
<dbReference type="EMBL" id="SACK01000001">
    <property type="protein sequence ID" value="RVU03132.1"/>
    <property type="molecule type" value="Genomic_DNA"/>
</dbReference>
<dbReference type="Proteomes" id="UP000282759">
    <property type="component" value="Unassembled WGS sequence"/>
</dbReference>
<gene>
    <name evidence="3" type="ORF">EOD41_04160</name>
</gene>
<protein>
    <submittedName>
        <fullName evidence="3">Caspase family protein</fullName>
    </submittedName>
</protein>
<feature type="domain" description="Peptidase C14 caspase" evidence="2">
    <location>
        <begin position="51"/>
        <end position="264"/>
    </location>
</feature>
<keyword evidence="1" id="KW-0812">Transmembrane</keyword>
<dbReference type="SUPFAM" id="SSF52129">
    <property type="entry name" value="Caspase-like"/>
    <property type="match status" value="1"/>
</dbReference>
<dbReference type="GO" id="GO:0006508">
    <property type="term" value="P:proteolysis"/>
    <property type="evidence" value="ECO:0007669"/>
    <property type="project" value="InterPro"/>
</dbReference>
<proteinExistence type="predicted"/>
<comment type="caution">
    <text evidence="3">The sequence shown here is derived from an EMBL/GenBank/DDBJ whole genome shotgun (WGS) entry which is preliminary data.</text>
</comment>
<dbReference type="InterPro" id="IPR029030">
    <property type="entry name" value="Caspase-like_dom_sf"/>
</dbReference>
<organism evidence="3 4">
    <name type="scientific">Mucilaginibacter limnophilus</name>
    <dbReference type="NCBI Taxonomy" id="1932778"/>
    <lineage>
        <taxon>Bacteria</taxon>
        <taxon>Pseudomonadati</taxon>
        <taxon>Bacteroidota</taxon>
        <taxon>Sphingobacteriia</taxon>
        <taxon>Sphingobacteriales</taxon>
        <taxon>Sphingobacteriaceae</taxon>
        <taxon>Mucilaginibacter</taxon>
    </lineage>
</organism>
<evidence type="ECO:0000313" key="3">
    <source>
        <dbReference type="EMBL" id="RVU03132.1"/>
    </source>
</evidence>
<keyword evidence="1" id="KW-0472">Membrane</keyword>
<dbReference type="GO" id="GO:0004197">
    <property type="term" value="F:cysteine-type endopeptidase activity"/>
    <property type="evidence" value="ECO:0007669"/>
    <property type="project" value="InterPro"/>
</dbReference>
<evidence type="ECO:0000256" key="1">
    <source>
        <dbReference type="SAM" id="Phobius"/>
    </source>
</evidence>
<dbReference type="InterPro" id="IPR011600">
    <property type="entry name" value="Pept_C14_caspase"/>
</dbReference>
<evidence type="ECO:0000313" key="4">
    <source>
        <dbReference type="Proteomes" id="UP000282759"/>
    </source>
</evidence>
<dbReference type="Pfam" id="PF00656">
    <property type="entry name" value="Peptidase_C14"/>
    <property type="match status" value="1"/>
</dbReference>
<dbReference type="AlphaFoldDB" id="A0A3S2V4D9"/>
<dbReference type="PROSITE" id="PS51257">
    <property type="entry name" value="PROKAR_LIPOPROTEIN"/>
    <property type="match status" value="1"/>
</dbReference>